<organism evidence="3 4">
    <name type="scientific">Punica granatum</name>
    <name type="common">Pomegranate</name>
    <dbReference type="NCBI Taxonomy" id="22663"/>
    <lineage>
        <taxon>Eukaryota</taxon>
        <taxon>Viridiplantae</taxon>
        <taxon>Streptophyta</taxon>
        <taxon>Embryophyta</taxon>
        <taxon>Tracheophyta</taxon>
        <taxon>Spermatophyta</taxon>
        <taxon>Magnoliopsida</taxon>
        <taxon>eudicotyledons</taxon>
        <taxon>Gunneridae</taxon>
        <taxon>Pentapetalae</taxon>
        <taxon>rosids</taxon>
        <taxon>malvids</taxon>
        <taxon>Myrtales</taxon>
        <taxon>Lythraceae</taxon>
        <taxon>Punica</taxon>
    </lineage>
</organism>
<dbReference type="InterPro" id="IPR052451">
    <property type="entry name" value="Ser/Thr_kinase-like"/>
</dbReference>
<dbReference type="PANTHER" id="PTHR48008">
    <property type="entry name" value="LEUCINE-RICH REPEAT RECEPTOR-LIKE PROTEIN KINASE IMK3-RELATED"/>
    <property type="match status" value="1"/>
</dbReference>
<evidence type="ECO:0000313" key="3">
    <source>
        <dbReference type="EMBL" id="OWM70285.1"/>
    </source>
</evidence>
<comment type="caution">
    <text evidence="3">The sequence shown here is derived from an EMBL/GenBank/DDBJ whole genome shotgun (WGS) entry which is preliminary data.</text>
</comment>
<reference evidence="4" key="1">
    <citation type="journal article" date="2017" name="Plant J.">
        <title>The pomegranate (Punica granatum L.) genome and the genomics of punicalagin biosynthesis.</title>
        <authorList>
            <person name="Qin G."/>
            <person name="Xu C."/>
            <person name="Ming R."/>
            <person name="Tang H."/>
            <person name="Guyot R."/>
            <person name="Kramer E.M."/>
            <person name="Hu Y."/>
            <person name="Yi X."/>
            <person name="Qi Y."/>
            <person name="Xu X."/>
            <person name="Gao Z."/>
            <person name="Pan H."/>
            <person name="Jian J."/>
            <person name="Tian Y."/>
            <person name="Yue Z."/>
            <person name="Xu Y."/>
        </authorList>
    </citation>
    <scope>NUCLEOTIDE SEQUENCE [LARGE SCALE GENOMIC DNA]</scope>
    <source>
        <strain evidence="4">cv. Dabenzi</strain>
    </source>
</reference>
<sequence>MGSRKRKLTTKDIILIAAGILLAILLVLCYIMLCCLFRKKAAAKKKNGKSAASMLISEKAMSLGMEVESGGDIGDKLVHFDTDSKLVHFDLTSVPVTPWNWLTRRIYGGHGTGTRRVEQTGGGRGTVEREEENDE</sequence>
<evidence type="ECO:0000256" key="2">
    <source>
        <dbReference type="SAM" id="Phobius"/>
    </source>
</evidence>
<gene>
    <name evidence="3" type="ORF">CDL15_Pgr026135</name>
</gene>
<accession>A0A218WBW3</accession>
<keyword evidence="2" id="KW-0472">Membrane</keyword>
<proteinExistence type="predicted"/>
<feature type="transmembrane region" description="Helical" evidence="2">
    <location>
        <begin position="13"/>
        <end position="37"/>
    </location>
</feature>
<keyword evidence="2" id="KW-0812">Transmembrane</keyword>
<dbReference type="AlphaFoldDB" id="A0A218WBW3"/>
<name>A0A218WBW3_PUNGR</name>
<dbReference type="PANTHER" id="PTHR48008:SF2">
    <property type="entry name" value="PROBABLY INACTIVE LEUCINE-RICH REPEAT RECEPTOR-LIKE PROTEIN KINASE IMK2"/>
    <property type="match status" value="1"/>
</dbReference>
<evidence type="ECO:0000256" key="1">
    <source>
        <dbReference type="SAM" id="MobiDB-lite"/>
    </source>
</evidence>
<dbReference type="EMBL" id="MTKT01004810">
    <property type="protein sequence ID" value="OWM70285.1"/>
    <property type="molecule type" value="Genomic_DNA"/>
</dbReference>
<protein>
    <submittedName>
        <fullName evidence="3">Uncharacterized protein</fullName>
    </submittedName>
</protein>
<keyword evidence="2" id="KW-1133">Transmembrane helix</keyword>
<feature type="region of interest" description="Disordered" evidence="1">
    <location>
        <begin position="112"/>
        <end position="135"/>
    </location>
</feature>
<dbReference type="Proteomes" id="UP000197138">
    <property type="component" value="Unassembled WGS sequence"/>
</dbReference>
<evidence type="ECO:0000313" key="4">
    <source>
        <dbReference type="Proteomes" id="UP000197138"/>
    </source>
</evidence>